<reference evidence="13 14" key="1">
    <citation type="journal article" date="2013" name="Genome Announc.">
        <title>Draft Genome Sequence of an Alphaproteobacterium, Caenispirillum salinarum AK4(T), Isolated from a Solar Saltern.</title>
        <authorList>
            <person name="Khatri I."/>
            <person name="Singh A."/>
            <person name="Korpole S."/>
            <person name="Pinnaka A.K."/>
            <person name="Subramanian S."/>
        </authorList>
    </citation>
    <scope>NUCLEOTIDE SEQUENCE [LARGE SCALE GENOMIC DNA]</scope>
    <source>
        <strain evidence="13 14">AK4</strain>
    </source>
</reference>
<dbReference type="PANTHER" id="PTHR42837">
    <property type="entry name" value="REGULATOR OF SIGMA-E PROTEASE RSEP"/>
    <property type="match status" value="1"/>
</dbReference>
<evidence type="ECO:0000256" key="9">
    <source>
        <dbReference type="ARBA" id="ARBA00023049"/>
    </source>
</evidence>
<keyword evidence="4 13" id="KW-0645">Protease</keyword>
<evidence type="ECO:0000256" key="10">
    <source>
        <dbReference type="ARBA" id="ARBA00023136"/>
    </source>
</evidence>
<keyword evidence="6 11" id="KW-0378">Hydrolase</keyword>
<dbReference type="InterPro" id="IPR004387">
    <property type="entry name" value="Pept_M50_Zn"/>
</dbReference>
<feature type="transmembrane region" description="Helical" evidence="11">
    <location>
        <begin position="295"/>
        <end position="315"/>
    </location>
</feature>
<comment type="subcellular location">
    <subcellularLocation>
        <location evidence="2">Membrane</location>
        <topology evidence="2">Multi-pass membrane protein</topology>
    </subcellularLocation>
</comment>
<dbReference type="PATRIC" id="fig|1238182.3.peg.1818"/>
<feature type="transmembrane region" description="Helical" evidence="11">
    <location>
        <begin position="6"/>
        <end position="24"/>
    </location>
</feature>
<evidence type="ECO:0000259" key="12">
    <source>
        <dbReference type="PROSITE" id="PS50106"/>
    </source>
</evidence>
<dbReference type="GO" id="GO:0006508">
    <property type="term" value="P:proteolysis"/>
    <property type="evidence" value="ECO:0007669"/>
    <property type="project" value="UniProtKB-KW"/>
</dbReference>
<dbReference type="CDD" id="cd23081">
    <property type="entry name" value="cpPDZ_EcRseP-like"/>
    <property type="match status" value="1"/>
</dbReference>
<evidence type="ECO:0000256" key="8">
    <source>
        <dbReference type="ARBA" id="ARBA00022989"/>
    </source>
</evidence>
<feature type="transmembrane region" description="Helical" evidence="11">
    <location>
        <begin position="345"/>
        <end position="363"/>
    </location>
</feature>
<dbReference type="GO" id="GO:0016020">
    <property type="term" value="C:membrane"/>
    <property type="evidence" value="ECO:0007669"/>
    <property type="project" value="UniProtKB-SubCell"/>
</dbReference>
<keyword evidence="8 11" id="KW-1133">Transmembrane helix</keyword>
<evidence type="ECO:0000313" key="14">
    <source>
        <dbReference type="Proteomes" id="UP000009881"/>
    </source>
</evidence>
<dbReference type="SUPFAM" id="SSF50156">
    <property type="entry name" value="PDZ domain-like"/>
    <property type="match status" value="1"/>
</dbReference>
<gene>
    <name evidence="13" type="ORF">C882_4156</name>
</gene>
<evidence type="ECO:0000256" key="4">
    <source>
        <dbReference type="ARBA" id="ARBA00022670"/>
    </source>
</evidence>
<dbReference type="Gene3D" id="2.30.42.10">
    <property type="match status" value="1"/>
</dbReference>
<comment type="similarity">
    <text evidence="3 11">Belongs to the peptidase M50B family.</text>
</comment>
<accession>K9H188</accession>
<comment type="cofactor">
    <cofactor evidence="1 11">
        <name>Zn(2+)</name>
        <dbReference type="ChEBI" id="CHEBI:29105"/>
    </cofactor>
</comment>
<dbReference type="Proteomes" id="UP000009881">
    <property type="component" value="Unassembled WGS sequence"/>
</dbReference>
<dbReference type="OrthoDB" id="9782003at2"/>
<feature type="transmembrane region" description="Helical" evidence="11">
    <location>
        <begin position="110"/>
        <end position="133"/>
    </location>
</feature>
<evidence type="ECO:0000256" key="2">
    <source>
        <dbReference type="ARBA" id="ARBA00004141"/>
    </source>
</evidence>
<evidence type="ECO:0000256" key="11">
    <source>
        <dbReference type="RuleBase" id="RU362031"/>
    </source>
</evidence>
<evidence type="ECO:0000256" key="5">
    <source>
        <dbReference type="ARBA" id="ARBA00022692"/>
    </source>
</evidence>
<dbReference type="EMBL" id="ANHY01000007">
    <property type="protein sequence ID" value="EKV30819.1"/>
    <property type="molecule type" value="Genomic_DNA"/>
</dbReference>
<keyword evidence="9 11" id="KW-0482">Metalloprotease</keyword>
<keyword evidence="5 11" id="KW-0812">Transmembrane</keyword>
<dbReference type="SMART" id="SM00228">
    <property type="entry name" value="PDZ"/>
    <property type="match status" value="1"/>
</dbReference>
<dbReference type="RefSeq" id="WP_009540264.1">
    <property type="nucleotide sequence ID" value="NZ_ANHY01000007.1"/>
</dbReference>
<dbReference type="InterPro" id="IPR041489">
    <property type="entry name" value="PDZ_6"/>
</dbReference>
<dbReference type="PANTHER" id="PTHR42837:SF2">
    <property type="entry name" value="MEMBRANE METALLOPROTEASE ARASP2, CHLOROPLASTIC-RELATED"/>
    <property type="match status" value="1"/>
</dbReference>
<dbReference type="PROSITE" id="PS50106">
    <property type="entry name" value="PDZ"/>
    <property type="match status" value="1"/>
</dbReference>
<dbReference type="EC" id="3.4.24.-" evidence="11"/>
<dbReference type="STRING" id="1238182.C882_4156"/>
<dbReference type="Pfam" id="PF17820">
    <property type="entry name" value="PDZ_6"/>
    <property type="match status" value="1"/>
</dbReference>
<evidence type="ECO:0000256" key="6">
    <source>
        <dbReference type="ARBA" id="ARBA00022801"/>
    </source>
</evidence>
<dbReference type="NCBIfam" id="TIGR00054">
    <property type="entry name" value="RIP metalloprotease RseP"/>
    <property type="match status" value="1"/>
</dbReference>
<comment type="caution">
    <text evidence="13">The sequence shown here is derived from an EMBL/GenBank/DDBJ whole genome shotgun (WGS) entry which is preliminary data.</text>
</comment>
<dbReference type="GO" id="GO:0004222">
    <property type="term" value="F:metalloendopeptidase activity"/>
    <property type="evidence" value="ECO:0007669"/>
    <property type="project" value="InterPro"/>
</dbReference>
<keyword evidence="11" id="KW-0479">Metal-binding</keyword>
<dbReference type="AlphaFoldDB" id="K9H188"/>
<dbReference type="CDD" id="cd06163">
    <property type="entry name" value="S2P-M50_PDZ_RseP-like"/>
    <property type="match status" value="1"/>
</dbReference>
<keyword evidence="10 11" id="KW-0472">Membrane</keyword>
<dbReference type="InterPro" id="IPR001478">
    <property type="entry name" value="PDZ"/>
</dbReference>
<proteinExistence type="inferred from homology"/>
<dbReference type="GO" id="GO:0046872">
    <property type="term" value="F:metal ion binding"/>
    <property type="evidence" value="ECO:0007669"/>
    <property type="project" value="UniProtKB-KW"/>
</dbReference>
<organism evidence="13 14">
    <name type="scientific">Caenispirillum salinarum AK4</name>
    <dbReference type="NCBI Taxonomy" id="1238182"/>
    <lineage>
        <taxon>Bacteria</taxon>
        <taxon>Pseudomonadati</taxon>
        <taxon>Pseudomonadota</taxon>
        <taxon>Alphaproteobacteria</taxon>
        <taxon>Rhodospirillales</taxon>
        <taxon>Novispirillaceae</taxon>
        <taxon>Caenispirillum</taxon>
    </lineage>
</organism>
<evidence type="ECO:0000313" key="13">
    <source>
        <dbReference type="EMBL" id="EKV30819.1"/>
    </source>
</evidence>
<feature type="domain" description="PDZ" evidence="12">
    <location>
        <begin position="130"/>
        <end position="199"/>
    </location>
</feature>
<dbReference type="InterPro" id="IPR008915">
    <property type="entry name" value="Peptidase_M50"/>
</dbReference>
<evidence type="ECO:0000256" key="1">
    <source>
        <dbReference type="ARBA" id="ARBA00001947"/>
    </source>
</evidence>
<evidence type="ECO:0000256" key="3">
    <source>
        <dbReference type="ARBA" id="ARBA00007931"/>
    </source>
</evidence>
<protein>
    <recommendedName>
        <fullName evidence="11">Zinc metalloprotease</fullName>
        <ecNumber evidence="11">3.4.24.-</ecNumber>
    </recommendedName>
</protein>
<evidence type="ECO:0000256" key="7">
    <source>
        <dbReference type="ARBA" id="ARBA00022833"/>
    </source>
</evidence>
<sequence length="372" mass="40379">MDILSVLWTTVLPFLVILTIVVFVHEFGHFIIARINGVKVDVFSIGFGKELFGWYDRRGTRWRVSLLPLGGYVKFFGDANEASGGADKSRELSEEERRVSFQHKRVGQRFSIVLAGPAFNFIFAILVFAGVFMSVGQPTTPPVLGGVQEGSPAAEAGLMPGDRVVAINGGAVDRFEDIQRMVPLNPEGRAMEVTVLRDGEQQTYEITPRMTEMTDGFGNTQRTPVLGVSVSREAMELVRMGPVEAVGQAVVHTGTVVTSSLTAIGQMISGDRGTEDLGGPVRIAQFSGQAAQSGLVNAIMFVALLSVALGLFNLFPVPMLDGGHLLFYGIEALRGQPLSEQVQEYGFRIGLVLVLTLMVFVTWNDIVRLIEG</sequence>
<dbReference type="Pfam" id="PF02163">
    <property type="entry name" value="Peptidase_M50"/>
    <property type="match status" value="1"/>
</dbReference>
<dbReference type="InterPro" id="IPR036034">
    <property type="entry name" value="PDZ_sf"/>
</dbReference>
<name>K9H188_9PROT</name>
<keyword evidence="7 11" id="KW-0862">Zinc</keyword>
<keyword evidence="14" id="KW-1185">Reference proteome</keyword>
<dbReference type="eggNOG" id="COG0750">
    <property type="taxonomic scope" value="Bacteria"/>
</dbReference>